<organism evidence="2 3">
    <name type="scientific">Arsenicicoccus bolidensis</name>
    <dbReference type="NCBI Taxonomy" id="229480"/>
    <lineage>
        <taxon>Bacteria</taxon>
        <taxon>Bacillati</taxon>
        <taxon>Actinomycetota</taxon>
        <taxon>Actinomycetes</taxon>
        <taxon>Micrococcales</taxon>
        <taxon>Intrasporangiaceae</taxon>
        <taxon>Arsenicicoccus</taxon>
    </lineage>
</organism>
<dbReference type="Gene3D" id="3.40.30.10">
    <property type="entry name" value="Glutaredoxin"/>
    <property type="match status" value="1"/>
</dbReference>
<reference evidence="2 3" key="1">
    <citation type="submission" date="2022-02" db="EMBL/GenBank/DDBJ databases">
        <title>Uncovering new skin microbiome diversity through culturing and metagenomics.</title>
        <authorList>
            <person name="Conlan S."/>
            <person name="Deming C."/>
            <person name="Nisc Comparative Sequencing Program N."/>
            <person name="Segre J.A."/>
        </authorList>
    </citation>
    <scope>NUCLEOTIDE SEQUENCE [LARGE SCALE GENOMIC DNA]</scope>
    <source>
        <strain evidence="2 3">ACRQZ</strain>
    </source>
</reference>
<feature type="transmembrane region" description="Helical" evidence="1">
    <location>
        <begin position="7"/>
        <end position="25"/>
    </location>
</feature>
<accession>A0ABS9Q7G5</accession>
<dbReference type="Proteomes" id="UP001521931">
    <property type="component" value="Unassembled WGS sequence"/>
</dbReference>
<evidence type="ECO:0000313" key="3">
    <source>
        <dbReference type="Proteomes" id="UP001521931"/>
    </source>
</evidence>
<dbReference type="EMBL" id="JAKRCV010000122">
    <property type="protein sequence ID" value="MCG7323813.1"/>
    <property type="molecule type" value="Genomic_DNA"/>
</dbReference>
<sequence length="126" mass="13446">MQNQVRASIAVLAVVAVAVAAWIGARSGLVAGLGTGVVALGLVAAYGWWSLRGGRHTPWAEARGSVRDGHAVVLWKPGCRYCERLLRALGADERVTWVNVWRDPDANQAVRDLNGGDEYTPTVLVG</sequence>
<proteinExistence type="predicted"/>
<keyword evidence="1" id="KW-0472">Membrane</keyword>
<keyword evidence="1" id="KW-1133">Transmembrane helix</keyword>
<name>A0ABS9Q7G5_9MICO</name>
<keyword evidence="3" id="KW-1185">Reference proteome</keyword>
<keyword evidence="1" id="KW-0812">Transmembrane</keyword>
<comment type="caution">
    <text evidence="2">The sequence shown here is derived from an EMBL/GenBank/DDBJ whole genome shotgun (WGS) entry which is preliminary data.</text>
</comment>
<gene>
    <name evidence="2" type="ORF">MHL29_18295</name>
</gene>
<feature type="transmembrane region" description="Helical" evidence="1">
    <location>
        <begin position="31"/>
        <end position="49"/>
    </location>
</feature>
<feature type="non-terminal residue" evidence="2">
    <location>
        <position position="126"/>
    </location>
</feature>
<protein>
    <submittedName>
        <fullName evidence="2">Glutaredoxin</fullName>
    </submittedName>
</protein>
<evidence type="ECO:0000256" key="1">
    <source>
        <dbReference type="SAM" id="Phobius"/>
    </source>
</evidence>
<evidence type="ECO:0000313" key="2">
    <source>
        <dbReference type="EMBL" id="MCG7323813.1"/>
    </source>
</evidence>